<feature type="binding site" evidence="6">
    <location>
        <position position="147"/>
    </location>
    <ligand>
        <name>Fe cation</name>
        <dbReference type="ChEBI" id="CHEBI:24875"/>
    </ligand>
</feature>
<feature type="active site" evidence="6">
    <location>
        <position position="144"/>
    </location>
</feature>
<name>D1B1N4_SULD5</name>
<dbReference type="HAMAP" id="MF_00163">
    <property type="entry name" value="Pep_deformylase"/>
    <property type="match status" value="1"/>
</dbReference>
<dbReference type="HOGENOM" id="CLU_061901_5_2_7"/>
<feature type="binding site" evidence="6">
    <location>
        <position position="101"/>
    </location>
    <ligand>
        <name>Fe cation</name>
        <dbReference type="ChEBI" id="CHEBI:24875"/>
    </ligand>
</feature>
<gene>
    <name evidence="6" type="primary">def</name>
    <name evidence="7" type="ordered locus">Sdel_0975</name>
</gene>
<dbReference type="InterPro" id="IPR036821">
    <property type="entry name" value="Peptide_deformylase_sf"/>
</dbReference>
<dbReference type="EMBL" id="CP001816">
    <property type="protein sequence ID" value="ACZ12004.1"/>
    <property type="molecule type" value="Genomic_DNA"/>
</dbReference>
<accession>D1B1N4</accession>
<organism evidence="7 8">
    <name type="scientific">Sulfurospirillum deleyianum (strain ATCC 51133 / DSM 6946 / 5175)</name>
    <dbReference type="NCBI Taxonomy" id="525898"/>
    <lineage>
        <taxon>Bacteria</taxon>
        <taxon>Pseudomonadati</taxon>
        <taxon>Campylobacterota</taxon>
        <taxon>Epsilonproteobacteria</taxon>
        <taxon>Campylobacterales</taxon>
        <taxon>Sulfurospirillaceae</taxon>
        <taxon>Sulfurospirillum</taxon>
    </lineage>
</organism>
<dbReference type="Proteomes" id="UP000002222">
    <property type="component" value="Chromosome"/>
</dbReference>
<evidence type="ECO:0000256" key="2">
    <source>
        <dbReference type="ARBA" id="ARBA00022723"/>
    </source>
</evidence>
<evidence type="ECO:0000256" key="6">
    <source>
        <dbReference type="HAMAP-Rule" id="MF_00163"/>
    </source>
</evidence>
<feature type="binding site" evidence="6">
    <location>
        <position position="143"/>
    </location>
    <ligand>
        <name>Fe cation</name>
        <dbReference type="ChEBI" id="CHEBI:24875"/>
    </ligand>
</feature>
<keyword evidence="8" id="KW-1185">Reference proteome</keyword>
<dbReference type="AlphaFoldDB" id="D1B1N4"/>
<dbReference type="OrthoDB" id="9804313at2"/>
<comment type="function">
    <text evidence="6">Removes the formyl group from the N-terminal Met of newly synthesized proteins. Requires at least a dipeptide for an efficient rate of reaction. N-terminal L-methionine is a prerequisite for activity but the enzyme has broad specificity at other positions.</text>
</comment>
<dbReference type="FunFam" id="3.90.45.10:FF:000003">
    <property type="entry name" value="Peptide deformylase"/>
    <property type="match status" value="1"/>
</dbReference>
<comment type="similarity">
    <text evidence="1 6">Belongs to the polypeptide deformylase family.</text>
</comment>
<evidence type="ECO:0000313" key="7">
    <source>
        <dbReference type="EMBL" id="ACZ12004.1"/>
    </source>
</evidence>
<comment type="catalytic activity">
    <reaction evidence="6">
        <text>N-terminal N-formyl-L-methionyl-[peptide] + H2O = N-terminal L-methionyl-[peptide] + formate</text>
        <dbReference type="Rhea" id="RHEA:24420"/>
        <dbReference type="Rhea" id="RHEA-COMP:10639"/>
        <dbReference type="Rhea" id="RHEA-COMP:10640"/>
        <dbReference type="ChEBI" id="CHEBI:15377"/>
        <dbReference type="ChEBI" id="CHEBI:15740"/>
        <dbReference type="ChEBI" id="CHEBI:49298"/>
        <dbReference type="ChEBI" id="CHEBI:64731"/>
        <dbReference type="EC" id="3.5.1.88"/>
    </reaction>
</comment>
<dbReference type="RefSeq" id="WP_012856764.1">
    <property type="nucleotide sequence ID" value="NC_013512.1"/>
</dbReference>
<dbReference type="NCBIfam" id="NF001159">
    <property type="entry name" value="PRK00150.1-3"/>
    <property type="match status" value="1"/>
</dbReference>
<keyword evidence="2 6" id="KW-0479">Metal-binding</keyword>
<keyword evidence="3 6" id="KW-0378">Hydrolase</keyword>
<dbReference type="GO" id="GO:0006412">
    <property type="term" value="P:translation"/>
    <property type="evidence" value="ECO:0007669"/>
    <property type="project" value="UniProtKB-UniRule"/>
</dbReference>
<dbReference type="Pfam" id="PF01327">
    <property type="entry name" value="Pep_deformylase"/>
    <property type="match status" value="1"/>
</dbReference>
<dbReference type="Gene3D" id="3.90.45.10">
    <property type="entry name" value="Peptide deformylase"/>
    <property type="match status" value="1"/>
</dbReference>
<dbReference type="SUPFAM" id="SSF56420">
    <property type="entry name" value="Peptide deformylase"/>
    <property type="match status" value="1"/>
</dbReference>
<sequence>MSQSLEIFQLGSPIIRFVAKPVSDILDPEIQSLIDAMIFTCKESKGVGIAAPQVGHSLSIIIMASYPNKRYPYAPLMEPTALINPEIISYSEASNKEWEGCLSLPGIRALVPRHNTIEVRYVDREGKAQYAHFKDFLARLFQHEYDHLIGKVFIDRVESTQEIIMEKEYQRLMAEKELLNQI</sequence>
<evidence type="ECO:0000313" key="8">
    <source>
        <dbReference type="Proteomes" id="UP000002222"/>
    </source>
</evidence>
<dbReference type="KEGG" id="sdl:Sdel_0975"/>
<dbReference type="STRING" id="525898.Sdel_0975"/>
<keyword evidence="5 6" id="KW-0408">Iron</keyword>
<dbReference type="eggNOG" id="COG0242">
    <property type="taxonomic scope" value="Bacteria"/>
</dbReference>
<evidence type="ECO:0000256" key="3">
    <source>
        <dbReference type="ARBA" id="ARBA00022801"/>
    </source>
</evidence>
<evidence type="ECO:0000256" key="1">
    <source>
        <dbReference type="ARBA" id="ARBA00010759"/>
    </source>
</evidence>
<dbReference type="EC" id="3.5.1.88" evidence="6"/>
<keyword evidence="4 6" id="KW-0648">Protein biosynthesis</keyword>
<dbReference type="PIRSF" id="PIRSF004749">
    <property type="entry name" value="Pep_def"/>
    <property type="match status" value="1"/>
</dbReference>
<reference evidence="7 8" key="2">
    <citation type="journal article" date="2010" name="Stand. Genomic Sci.">
        <title>Complete genome sequence of Sulfurospirillum deleyianum type strain (5175).</title>
        <authorList>
            <person name="Sikorski J."/>
            <person name="Lapidus A."/>
            <person name="Copeland A."/>
            <person name="Glavina Del Rio T."/>
            <person name="Nolan M."/>
            <person name="Lucas S."/>
            <person name="Chen F."/>
            <person name="Tice H."/>
            <person name="Cheng J.F."/>
            <person name="Saunders E."/>
            <person name="Bruce D."/>
            <person name="Goodwin L."/>
            <person name="Pitluck S."/>
            <person name="Ovchinnikova G."/>
            <person name="Pati A."/>
            <person name="Ivanova N."/>
            <person name="Mavromatis K."/>
            <person name="Chen A."/>
            <person name="Palaniappan K."/>
            <person name="Chain P."/>
            <person name="Land M."/>
            <person name="Hauser L."/>
            <person name="Chang Y.J."/>
            <person name="Jeffries C.D."/>
            <person name="Brettin T."/>
            <person name="Detter J.C."/>
            <person name="Han C."/>
            <person name="Rohde M."/>
            <person name="Lang E."/>
            <person name="Spring S."/>
            <person name="Goker M."/>
            <person name="Bristow J."/>
            <person name="Eisen J.A."/>
            <person name="Markowitz V."/>
            <person name="Hugenholtz P."/>
            <person name="Kyrpides N.C."/>
            <person name="Klenk H.P."/>
        </authorList>
    </citation>
    <scope>NUCLEOTIDE SEQUENCE [LARGE SCALE GENOMIC DNA]</scope>
    <source>
        <strain evidence="8">ATCC 51133 / DSM 6946 / 5175</strain>
    </source>
</reference>
<dbReference type="PANTHER" id="PTHR10458">
    <property type="entry name" value="PEPTIDE DEFORMYLASE"/>
    <property type="match status" value="1"/>
</dbReference>
<dbReference type="InterPro" id="IPR023635">
    <property type="entry name" value="Peptide_deformylase"/>
</dbReference>
<dbReference type="GO" id="GO:0046872">
    <property type="term" value="F:metal ion binding"/>
    <property type="evidence" value="ECO:0007669"/>
    <property type="project" value="UniProtKB-KW"/>
</dbReference>
<protein>
    <recommendedName>
        <fullName evidence="6">Peptide deformylase</fullName>
        <shortName evidence="6">PDF</shortName>
        <ecNumber evidence="6">3.5.1.88</ecNumber>
    </recommendedName>
    <alternativeName>
        <fullName evidence="6">Polypeptide deformylase</fullName>
    </alternativeName>
</protein>
<proteinExistence type="inferred from homology"/>
<dbReference type="PRINTS" id="PR01576">
    <property type="entry name" value="PDEFORMYLASE"/>
</dbReference>
<dbReference type="PANTHER" id="PTHR10458:SF21">
    <property type="entry name" value="PEPTIDE DEFORMYLASE"/>
    <property type="match status" value="1"/>
</dbReference>
<comment type="cofactor">
    <cofactor evidence="6">
        <name>Fe(2+)</name>
        <dbReference type="ChEBI" id="CHEBI:29033"/>
    </cofactor>
    <text evidence="6">Binds 1 Fe(2+) ion.</text>
</comment>
<dbReference type="CDD" id="cd00487">
    <property type="entry name" value="Pep_deformylase"/>
    <property type="match status" value="1"/>
</dbReference>
<evidence type="ECO:0000256" key="4">
    <source>
        <dbReference type="ARBA" id="ARBA00022917"/>
    </source>
</evidence>
<reference evidence="8" key="1">
    <citation type="submission" date="2009-11" db="EMBL/GenBank/DDBJ databases">
        <title>The complete genome of Sulfurospirillum deleyianum DSM 6946.</title>
        <authorList>
            <consortium name="US DOE Joint Genome Institute (JGI-PGF)"/>
            <person name="Lucas S."/>
            <person name="Copeland A."/>
            <person name="Lapidus A."/>
            <person name="Glavina del Rio T."/>
            <person name="Dalin E."/>
            <person name="Tice H."/>
            <person name="Bruce D."/>
            <person name="Goodwin L."/>
            <person name="Pitluck S."/>
            <person name="Kyrpides N."/>
            <person name="Mavromatis K."/>
            <person name="Ivanova N."/>
            <person name="Ovchinnikova G."/>
            <person name="Munk A.C."/>
            <person name="Lu M."/>
            <person name="Brettin T."/>
            <person name="Detter J.C."/>
            <person name="Han C."/>
            <person name="Tapia R."/>
            <person name="Larimer F."/>
            <person name="Land M."/>
            <person name="Hauser L."/>
            <person name="Markowitz V."/>
            <person name="Cheng J.F."/>
            <person name="Hugenholtz P."/>
            <person name="Woyke T."/>
            <person name="Wu D."/>
            <person name="Aumann P."/>
            <person name="Schneider S."/>
            <person name="Lang E."/>
            <person name="Spring S."/>
            <person name="Klenk H.P."/>
            <person name="Eisen J.A."/>
        </authorList>
    </citation>
    <scope>NUCLEOTIDE SEQUENCE [LARGE SCALE GENOMIC DNA]</scope>
    <source>
        <strain evidence="8">ATCC 51133 / DSM 6946 / 5175</strain>
    </source>
</reference>
<dbReference type="GO" id="GO:0042586">
    <property type="term" value="F:peptide deformylase activity"/>
    <property type="evidence" value="ECO:0007669"/>
    <property type="project" value="UniProtKB-UniRule"/>
</dbReference>
<dbReference type="NCBIfam" id="TIGR00079">
    <property type="entry name" value="pept_deformyl"/>
    <property type="match status" value="1"/>
</dbReference>
<evidence type="ECO:0000256" key="5">
    <source>
        <dbReference type="ARBA" id="ARBA00023004"/>
    </source>
</evidence>